<dbReference type="InterPro" id="IPR003788">
    <property type="entry name" value="NDUFAF7"/>
</dbReference>
<evidence type="ECO:0000256" key="4">
    <source>
        <dbReference type="ARBA" id="ARBA00023128"/>
    </source>
</evidence>
<evidence type="ECO:0000313" key="5">
    <source>
        <dbReference type="EMBL" id="VAW79131.1"/>
    </source>
</evidence>
<proteinExistence type="predicted"/>
<dbReference type="PANTHER" id="PTHR12049:SF7">
    <property type="entry name" value="PROTEIN ARGININE METHYLTRANSFERASE NDUFAF7, MITOCHONDRIAL"/>
    <property type="match status" value="1"/>
</dbReference>
<gene>
    <name evidence="5" type="ORF">MNBD_GAMMA15-193</name>
</gene>
<sequence length="388" mass="42965">MPIDPTPPDAEARALSARLVEHVAGLIEQAGGFLPFDVYMDAALYTPGLGYYSNGLTPFGEQGDFVTAPESGDLFARCLARCIAPVLLKTDKSSVLELGAGSGALVVDLLLALQRLDALPERYAILERSFAMRAMQKTQISQLPDDLQSRVEWLDELPCDWVGVIFGNEVVDALPVKRFQYKEGKIRELGVGMAAGELQWQSIEADVGDRERMKALSRQYGWEGDYKTEHCPALADWAGSLAASLKQGVLLLVDYGYGRAEYYHPQRNMGTLLCHYQHQAHDNVFWYPGLQDITAFVDFTSIVEAVTDAGMTFVGYTSQARFLVDAGIDQVMSEADPDELPDFLKMTSDAKRLMLPGEMGDRFKVIGFSRNLDQQIPGFDSQDLRGRL</sequence>
<accession>A0A3B0YI52</accession>
<keyword evidence="3 5" id="KW-0808">Transferase</keyword>
<dbReference type="SUPFAM" id="SSF53335">
    <property type="entry name" value="S-adenosyl-L-methionine-dependent methyltransferases"/>
    <property type="match status" value="1"/>
</dbReference>
<dbReference type="PANTHER" id="PTHR12049">
    <property type="entry name" value="PROTEIN ARGININE METHYLTRANSFERASE NDUFAF7, MITOCHONDRIAL"/>
    <property type="match status" value="1"/>
</dbReference>
<reference evidence="5" key="1">
    <citation type="submission" date="2018-06" db="EMBL/GenBank/DDBJ databases">
        <authorList>
            <person name="Zhirakovskaya E."/>
        </authorList>
    </citation>
    <scope>NUCLEOTIDE SEQUENCE</scope>
</reference>
<dbReference type="InterPro" id="IPR038375">
    <property type="entry name" value="NDUFAF7_sf"/>
</dbReference>
<dbReference type="InterPro" id="IPR029063">
    <property type="entry name" value="SAM-dependent_MTases_sf"/>
</dbReference>
<evidence type="ECO:0000256" key="2">
    <source>
        <dbReference type="ARBA" id="ARBA00022603"/>
    </source>
</evidence>
<dbReference type="GO" id="GO:0032259">
    <property type="term" value="P:methylation"/>
    <property type="evidence" value="ECO:0007669"/>
    <property type="project" value="UniProtKB-KW"/>
</dbReference>
<evidence type="ECO:0000256" key="1">
    <source>
        <dbReference type="ARBA" id="ARBA00004173"/>
    </source>
</evidence>
<dbReference type="AlphaFoldDB" id="A0A3B0YI52"/>
<keyword evidence="4" id="KW-0496">Mitochondrion</keyword>
<keyword evidence="2 5" id="KW-0489">Methyltransferase</keyword>
<dbReference type="Pfam" id="PF02636">
    <property type="entry name" value="Methyltransf_28"/>
    <property type="match status" value="1"/>
</dbReference>
<name>A0A3B0YI52_9ZZZZ</name>
<dbReference type="EMBL" id="UOFN01000107">
    <property type="protein sequence ID" value="VAW79131.1"/>
    <property type="molecule type" value="Genomic_DNA"/>
</dbReference>
<protein>
    <submittedName>
        <fullName evidence="5">SAM-dependent methyltransferase, MidA</fullName>
    </submittedName>
</protein>
<dbReference type="GO" id="GO:0035243">
    <property type="term" value="F:protein-arginine omega-N symmetric methyltransferase activity"/>
    <property type="evidence" value="ECO:0007669"/>
    <property type="project" value="TreeGrafter"/>
</dbReference>
<dbReference type="Gene3D" id="3.40.50.12710">
    <property type="match status" value="1"/>
</dbReference>
<evidence type="ECO:0000256" key="3">
    <source>
        <dbReference type="ARBA" id="ARBA00022679"/>
    </source>
</evidence>
<comment type="subcellular location">
    <subcellularLocation>
        <location evidence="1">Mitochondrion</location>
    </subcellularLocation>
</comment>
<organism evidence="5">
    <name type="scientific">hydrothermal vent metagenome</name>
    <dbReference type="NCBI Taxonomy" id="652676"/>
    <lineage>
        <taxon>unclassified sequences</taxon>
        <taxon>metagenomes</taxon>
        <taxon>ecological metagenomes</taxon>
    </lineage>
</organism>
<dbReference type="GO" id="GO:0005739">
    <property type="term" value="C:mitochondrion"/>
    <property type="evidence" value="ECO:0007669"/>
    <property type="project" value="UniProtKB-SubCell"/>
</dbReference>